<dbReference type="Gene3D" id="3.40.630.10">
    <property type="entry name" value="Zn peptidases"/>
    <property type="match status" value="1"/>
</dbReference>
<evidence type="ECO:0000256" key="5">
    <source>
        <dbReference type="ARBA" id="ARBA00022801"/>
    </source>
</evidence>
<dbReference type="SUPFAM" id="SSF55031">
    <property type="entry name" value="Bacterial exopeptidase dimerisation domain"/>
    <property type="match status" value="1"/>
</dbReference>
<dbReference type="NCBIfam" id="NF005591">
    <property type="entry name" value="PRK07318.1"/>
    <property type="match status" value="1"/>
</dbReference>
<keyword evidence="3" id="KW-0645">Protease</keyword>
<gene>
    <name evidence="9" type="ORF">ATC1_1362</name>
</gene>
<dbReference type="PANTHER" id="PTHR43808:SF31">
    <property type="entry name" value="N-ACETYL-L-CITRULLINE DEACETYLASE"/>
    <property type="match status" value="1"/>
</dbReference>
<dbReference type="Proteomes" id="UP000053370">
    <property type="component" value="Unassembled WGS sequence"/>
</dbReference>
<comment type="similarity">
    <text evidence="2">Belongs to the peptidase M20A family.</text>
</comment>
<dbReference type="GO" id="GO:0016805">
    <property type="term" value="F:dipeptidase activity"/>
    <property type="evidence" value="ECO:0007669"/>
    <property type="project" value="UniProtKB-KW"/>
</dbReference>
<protein>
    <submittedName>
        <fullName evidence="9">Dipeptidase, putative</fullName>
    </submittedName>
</protein>
<dbReference type="STRING" id="1678840.ATC1_1362"/>
<keyword evidence="7" id="KW-0224">Dipeptidase</keyword>
<dbReference type="InterPro" id="IPR036264">
    <property type="entry name" value="Bact_exopeptidase_dim_dom"/>
</dbReference>
<organism evidence="9">
    <name type="scientific">Flexilinea flocculi</name>
    <dbReference type="NCBI Taxonomy" id="1678840"/>
    <lineage>
        <taxon>Bacteria</taxon>
        <taxon>Bacillati</taxon>
        <taxon>Chloroflexota</taxon>
        <taxon>Anaerolineae</taxon>
        <taxon>Anaerolineales</taxon>
        <taxon>Anaerolineaceae</taxon>
        <taxon>Flexilinea</taxon>
    </lineage>
</organism>
<dbReference type="GO" id="GO:0006508">
    <property type="term" value="P:proteolysis"/>
    <property type="evidence" value="ECO:0007669"/>
    <property type="project" value="UniProtKB-KW"/>
</dbReference>
<dbReference type="GO" id="GO:0006526">
    <property type="term" value="P:L-arginine biosynthetic process"/>
    <property type="evidence" value="ECO:0007669"/>
    <property type="project" value="TreeGrafter"/>
</dbReference>
<name>A0A0S7BRU1_9CHLR</name>
<dbReference type="InterPro" id="IPR010964">
    <property type="entry name" value="M20A_pepV-rel"/>
</dbReference>
<evidence type="ECO:0000256" key="3">
    <source>
        <dbReference type="ARBA" id="ARBA00022670"/>
    </source>
</evidence>
<keyword evidence="4" id="KW-0479">Metal-binding</keyword>
<dbReference type="Gene3D" id="3.30.70.360">
    <property type="match status" value="2"/>
</dbReference>
<dbReference type="InterPro" id="IPR002933">
    <property type="entry name" value="Peptidase_M20"/>
</dbReference>
<evidence type="ECO:0000256" key="6">
    <source>
        <dbReference type="ARBA" id="ARBA00022833"/>
    </source>
</evidence>
<dbReference type="Pfam" id="PF01546">
    <property type="entry name" value="Peptidase_M20"/>
    <property type="match status" value="1"/>
</dbReference>
<evidence type="ECO:0000313" key="10">
    <source>
        <dbReference type="Proteomes" id="UP000053370"/>
    </source>
</evidence>
<evidence type="ECO:0000256" key="7">
    <source>
        <dbReference type="ARBA" id="ARBA00022997"/>
    </source>
</evidence>
<reference evidence="9" key="1">
    <citation type="journal article" date="2015" name="Genome Announc.">
        <title>Draft Genome Sequence of Anaerolineae Strain TC1, a Novel Isolate from a Methanogenic Wastewater Treatment System.</title>
        <authorList>
            <person name="Matsuura N."/>
            <person name="Tourlousse D.M."/>
            <person name="Sun L."/>
            <person name="Toyonaga M."/>
            <person name="Kuroda K."/>
            <person name="Ohashi A."/>
            <person name="Cruz R."/>
            <person name="Yamaguchi T."/>
            <person name="Sekiguchi Y."/>
        </authorList>
    </citation>
    <scope>NUCLEOTIDE SEQUENCE [LARGE SCALE GENOMIC DNA]</scope>
    <source>
        <strain evidence="9">TC1</strain>
    </source>
</reference>
<keyword evidence="8" id="KW-0482">Metalloprotease</keyword>
<keyword evidence="10" id="KW-1185">Reference proteome</keyword>
<keyword evidence="6" id="KW-0862">Zinc</keyword>
<dbReference type="SUPFAM" id="SSF53187">
    <property type="entry name" value="Zn-dependent exopeptidases"/>
    <property type="match status" value="1"/>
</dbReference>
<dbReference type="AlphaFoldDB" id="A0A0S7BRU1"/>
<sequence>MKERIREKFLAYQKEMFQDLAEIISVNSVRGEEAPGLPFGSEPARVLDLALKQGEKYGFKVDNVDNYAGAIEYGDFDESIGVLAHLDIVPAGKGWATDPFELVIKDNRLYGRGVLDNKGAVTAALYGMRIIRDLGLPIKRNIRLIIGTNEEQGSSCMKYYAAHRPVPAMGFTPDAEYPLIYGEKGNFWTKLHFAAEETPILEIKGGVAFNAVCSECITKLDGSKVSAQALKDSIQSEDTLGYDAEVTTDADGNVILVVKGLAAHGSTPEIGVNAIVSTSIILCRFLGEKAGSMLFFVRDQIRREPDGATLGLAYRDEISGGLSLNLGYIEMTADASWLGIDIRYPVTSSLSELKSKYEAMTARFGLQYQLVECSEPHYVPKDSEVVKKLLQVYRDVTGDQNADAFTIGGGTYAKALGKQFVAFGPEFPGAEPSNVHNVDEHVTIDAFIDHCVICTMAMYELAK</sequence>
<dbReference type="InterPro" id="IPR050072">
    <property type="entry name" value="Peptidase_M20A"/>
</dbReference>
<evidence type="ECO:0000256" key="8">
    <source>
        <dbReference type="ARBA" id="ARBA00023049"/>
    </source>
</evidence>
<comment type="cofactor">
    <cofactor evidence="1">
        <name>Zn(2+)</name>
        <dbReference type="ChEBI" id="CHEBI:29105"/>
    </cofactor>
</comment>
<dbReference type="GO" id="GO:0008270">
    <property type="term" value="F:zinc ion binding"/>
    <property type="evidence" value="ECO:0007669"/>
    <property type="project" value="InterPro"/>
</dbReference>
<evidence type="ECO:0000256" key="1">
    <source>
        <dbReference type="ARBA" id="ARBA00001947"/>
    </source>
</evidence>
<keyword evidence="5" id="KW-0378">Hydrolase</keyword>
<dbReference type="GO" id="GO:0008777">
    <property type="term" value="F:acetylornithine deacetylase activity"/>
    <property type="evidence" value="ECO:0007669"/>
    <property type="project" value="TreeGrafter"/>
</dbReference>
<evidence type="ECO:0000256" key="4">
    <source>
        <dbReference type="ARBA" id="ARBA00022723"/>
    </source>
</evidence>
<proteinExistence type="inferred from homology"/>
<dbReference type="RefSeq" id="WP_062279108.1">
    <property type="nucleotide sequence ID" value="NZ_DF968181.1"/>
</dbReference>
<dbReference type="EMBL" id="DF968181">
    <property type="protein sequence ID" value="GAP40097.1"/>
    <property type="molecule type" value="Genomic_DNA"/>
</dbReference>
<evidence type="ECO:0000256" key="2">
    <source>
        <dbReference type="ARBA" id="ARBA00006247"/>
    </source>
</evidence>
<dbReference type="GO" id="GO:0008237">
    <property type="term" value="F:metallopeptidase activity"/>
    <property type="evidence" value="ECO:0007669"/>
    <property type="project" value="UniProtKB-KW"/>
</dbReference>
<dbReference type="PANTHER" id="PTHR43808">
    <property type="entry name" value="ACETYLORNITHINE DEACETYLASE"/>
    <property type="match status" value="1"/>
</dbReference>
<dbReference type="NCBIfam" id="TIGR01887">
    <property type="entry name" value="dipeptidaselike"/>
    <property type="match status" value="1"/>
</dbReference>
<evidence type="ECO:0000313" key="9">
    <source>
        <dbReference type="EMBL" id="GAP40097.1"/>
    </source>
</evidence>
<accession>A0A0S7BRU1</accession>